<organism evidence="1">
    <name type="scientific">Prunus dulcis</name>
    <name type="common">Almond</name>
    <name type="synonym">Amygdalus dulcis</name>
    <dbReference type="NCBI Taxonomy" id="3755"/>
    <lineage>
        <taxon>Eukaryota</taxon>
        <taxon>Viridiplantae</taxon>
        <taxon>Streptophyta</taxon>
        <taxon>Embryophyta</taxon>
        <taxon>Tracheophyta</taxon>
        <taxon>Spermatophyta</taxon>
        <taxon>Magnoliopsida</taxon>
        <taxon>eudicotyledons</taxon>
        <taxon>Gunneridae</taxon>
        <taxon>Pentapetalae</taxon>
        <taxon>rosids</taxon>
        <taxon>fabids</taxon>
        <taxon>Rosales</taxon>
        <taxon>Rosaceae</taxon>
        <taxon>Amygdaloideae</taxon>
        <taxon>Amygdaleae</taxon>
        <taxon>Prunus</taxon>
    </lineage>
</organism>
<gene>
    <name evidence="1" type="ORF">Prudu_002663</name>
</gene>
<dbReference type="EMBL" id="AP019297">
    <property type="protein sequence ID" value="BBG94392.1"/>
    <property type="molecule type" value="Genomic_DNA"/>
</dbReference>
<evidence type="ECO:0000313" key="1">
    <source>
        <dbReference type="EMBL" id="BBG94392.1"/>
    </source>
</evidence>
<accession>A0A4Y1QR99</accession>
<dbReference type="PANTHER" id="PTHR11439:SF483">
    <property type="entry name" value="PEPTIDE SYNTHASE GLIP-LIKE, PUTATIVE (AFU_ORTHOLOGUE AFUA_3G12920)-RELATED"/>
    <property type="match status" value="1"/>
</dbReference>
<proteinExistence type="predicted"/>
<dbReference type="PANTHER" id="PTHR11439">
    <property type="entry name" value="GAG-POL-RELATED RETROTRANSPOSON"/>
    <property type="match status" value="1"/>
</dbReference>
<sequence>MNQLDIMYVTSLLSRFMQNPSQMHYGATKRILRYLQGTINHGIWYKPTTDPRLFGYTKSDWAGPVDDMKSTSGYAFTIGSEVQYVVVASTTCQAIWLKRIFEDIGECQTKATEILCDNKSDIVVVKNLVFHIRTKHIAIKHHFLREVSANKEVELKYCKTEEQIADIFTKAIPRPKFKLLRNMFGIT</sequence>
<protein>
    <submittedName>
        <fullName evidence="1">NAD(P)-binding Rossmann-fold superfamily protein</fullName>
    </submittedName>
</protein>
<name>A0A4Y1QR99_PRUDU</name>
<dbReference type="AlphaFoldDB" id="A0A4Y1QR99"/>
<dbReference type="CDD" id="cd09272">
    <property type="entry name" value="RNase_HI_RT_Ty1"/>
    <property type="match status" value="1"/>
</dbReference>
<reference evidence="1" key="1">
    <citation type="journal article" date="2019" name="Science">
        <title>Mutation of a bHLH transcription factor allowed almond domestication.</title>
        <authorList>
            <person name="Sanchez-Perez R."/>
            <person name="Pavan S."/>
            <person name="Mazzeo R."/>
            <person name="Moldovan C."/>
            <person name="Aiese Cigliano R."/>
            <person name="Del Cueto J."/>
            <person name="Ricciardi F."/>
            <person name="Lotti C."/>
            <person name="Ricciardi L."/>
            <person name="Dicenta F."/>
            <person name="Lopez-Marques R.L."/>
            <person name="Lindberg Moller B."/>
        </authorList>
    </citation>
    <scope>NUCLEOTIDE SEQUENCE</scope>
</reference>